<evidence type="ECO:0000256" key="1">
    <source>
        <dbReference type="ARBA" id="ARBA00022670"/>
    </source>
</evidence>
<name>A0A1T4PJE6_9FIRM</name>
<dbReference type="InterPro" id="IPR009003">
    <property type="entry name" value="Peptidase_S1_PA"/>
</dbReference>
<dbReference type="Proteomes" id="UP000189857">
    <property type="component" value="Unassembled WGS sequence"/>
</dbReference>
<accession>A0A1T4PJE6</accession>
<feature type="region of interest" description="Disordered" evidence="3">
    <location>
        <begin position="74"/>
        <end position="167"/>
    </location>
</feature>
<feature type="region of interest" description="Disordered" evidence="3">
    <location>
        <begin position="1"/>
        <end position="20"/>
    </location>
</feature>
<dbReference type="InterPro" id="IPR036034">
    <property type="entry name" value="PDZ_sf"/>
</dbReference>
<dbReference type="PANTHER" id="PTHR43343">
    <property type="entry name" value="PEPTIDASE S12"/>
    <property type="match status" value="1"/>
</dbReference>
<organism evidence="5 6">
    <name type="scientific">Eubacterium ruminantium</name>
    <dbReference type="NCBI Taxonomy" id="42322"/>
    <lineage>
        <taxon>Bacteria</taxon>
        <taxon>Bacillati</taxon>
        <taxon>Bacillota</taxon>
        <taxon>Clostridia</taxon>
        <taxon>Eubacteriales</taxon>
        <taxon>Eubacteriaceae</taxon>
        <taxon>Eubacterium</taxon>
    </lineage>
</organism>
<sequence length="556" mass="59499">MQKDFGTKGPNDMVESGESGFFYQGNNNMHAVNQTNPESFNVSGFQNGFDQRVNHLSNQPEEPADLRQRFISTQPEGPANTRQSLMSTQPEGPANTRQSFMSTQPEGPANTRQSFMSTQPEGPAGRRQGVVSNQPLEAADFKQRVMLQQPGRPVKKRKENSSDTGKRHGGVKLVAAALIFGVVAGSSFYGVNRLLDRGSNKAVQPEVNTISAIEKSDNVGVQTMSDTSKTSQTLNYDVAKIAAEVQPSIVSITTTSTTTYQYYFRSIEQEVPGAGSGIIIGKNDKQLFIATNYHVIKDATSINIGFNDGEVVKASVKGYDESADIAVVTVNFDDMKESTAKAIKVAAVGSSDDLVVGEPVIAIGNALGYGQSVTVGYISALERKVDGFDGSLIQTDAAINPGNSGGALVNSKGQVIGINSAKYVDNTVEGMGFSIPSSRAMDIITNIINGVNGKVYLGISGGDINKEYSQIYGIPTGIYISDVENGSPAKEAGLQEGDIIVEFNGNEVYTVEDLQKLIAAQKEGDSVKIVVYRQNDMGQYNEMEINAVLGYTVTGH</sequence>
<keyword evidence="2" id="KW-0378">Hydrolase</keyword>
<dbReference type="EMBL" id="FUXA01000012">
    <property type="protein sequence ID" value="SJZ91674.1"/>
    <property type="molecule type" value="Genomic_DNA"/>
</dbReference>
<reference evidence="5 6" key="1">
    <citation type="submission" date="2017-02" db="EMBL/GenBank/DDBJ databases">
        <authorList>
            <person name="Peterson S.W."/>
        </authorList>
    </citation>
    <scope>NUCLEOTIDE SEQUENCE [LARGE SCALE GENOMIC DNA]</scope>
    <source>
        <strain evidence="5 6">ATCC 17233</strain>
    </source>
</reference>
<feature type="compositionally biased region" description="Polar residues" evidence="3">
    <location>
        <begin position="74"/>
        <end position="120"/>
    </location>
</feature>
<dbReference type="InterPro" id="IPR001940">
    <property type="entry name" value="Peptidase_S1C"/>
</dbReference>
<keyword evidence="1 5" id="KW-0645">Protease</keyword>
<dbReference type="GO" id="GO:0006508">
    <property type="term" value="P:proteolysis"/>
    <property type="evidence" value="ECO:0007669"/>
    <property type="project" value="UniProtKB-KW"/>
</dbReference>
<dbReference type="RefSeq" id="WP_159444148.1">
    <property type="nucleotide sequence ID" value="NZ_FUXA01000012.1"/>
</dbReference>
<dbReference type="PANTHER" id="PTHR43343:SF3">
    <property type="entry name" value="PROTEASE DO-LIKE 8, CHLOROPLASTIC"/>
    <property type="match status" value="1"/>
</dbReference>
<dbReference type="Pfam" id="PF13180">
    <property type="entry name" value="PDZ_2"/>
    <property type="match status" value="1"/>
</dbReference>
<dbReference type="Pfam" id="PF13365">
    <property type="entry name" value="Trypsin_2"/>
    <property type="match status" value="1"/>
</dbReference>
<dbReference type="PROSITE" id="PS50106">
    <property type="entry name" value="PDZ"/>
    <property type="match status" value="1"/>
</dbReference>
<evidence type="ECO:0000256" key="3">
    <source>
        <dbReference type="SAM" id="MobiDB-lite"/>
    </source>
</evidence>
<dbReference type="PRINTS" id="PR00834">
    <property type="entry name" value="PROTEASES2C"/>
</dbReference>
<evidence type="ECO:0000259" key="4">
    <source>
        <dbReference type="PROSITE" id="PS50106"/>
    </source>
</evidence>
<keyword evidence="6" id="KW-1185">Reference proteome</keyword>
<evidence type="ECO:0000313" key="5">
    <source>
        <dbReference type="EMBL" id="SJZ91674.1"/>
    </source>
</evidence>
<dbReference type="InterPro" id="IPR051201">
    <property type="entry name" value="Chloro_Bact_Ser_Proteases"/>
</dbReference>
<dbReference type="SUPFAM" id="SSF50156">
    <property type="entry name" value="PDZ domain-like"/>
    <property type="match status" value="1"/>
</dbReference>
<proteinExistence type="predicted"/>
<evidence type="ECO:0000313" key="6">
    <source>
        <dbReference type="Proteomes" id="UP000189857"/>
    </source>
</evidence>
<protein>
    <submittedName>
        <fullName evidence="5">Serine protease Do</fullName>
    </submittedName>
</protein>
<dbReference type="GO" id="GO:0004252">
    <property type="term" value="F:serine-type endopeptidase activity"/>
    <property type="evidence" value="ECO:0007669"/>
    <property type="project" value="InterPro"/>
</dbReference>
<dbReference type="Gene3D" id="2.40.10.120">
    <property type="match status" value="1"/>
</dbReference>
<gene>
    <name evidence="5" type="ORF">SAMN02745110_02025</name>
</gene>
<dbReference type="AlphaFoldDB" id="A0A1T4PJE6"/>
<evidence type="ECO:0000256" key="2">
    <source>
        <dbReference type="ARBA" id="ARBA00022801"/>
    </source>
</evidence>
<feature type="domain" description="PDZ" evidence="4">
    <location>
        <begin position="444"/>
        <end position="535"/>
    </location>
</feature>
<dbReference type="Gene3D" id="2.30.42.10">
    <property type="match status" value="1"/>
</dbReference>
<dbReference type="SMART" id="SM00228">
    <property type="entry name" value="PDZ"/>
    <property type="match status" value="1"/>
</dbReference>
<dbReference type="SUPFAM" id="SSF50494">
    <property type="entry name" value="Trypsin-like serine proteases"/>
    <property type="match status" value="1"/>
</dbReference>
<dbReference type="InterPro" id="IPR001478">
    <property type="entry name" value="PDZ"/>
</dbReference>